<sequence length="226" mass="25584">MANKNYRIFERVRVAILLAFISGFVDAYTFVTQGQRFAGMQTGNMIYLMKNLAEGRFGTAASYLLPLFAFTLGSLLTYFVRKFAVGRKRLRWHALAGLIIFVGILYTAIAAPYLTSQWTVLSLSFIAAVQLESFRKMRGAPYTSTMMTGNLKNMTVLISQGLYEKNRETLKRGFYVSLVIAGFCLGVFLSTVLSIHFHQRALYAILPVVFGFNVVLYKEKRIEEDD</sequence>
<evidence type="ECO:0000256" key="1">
    <source>
        <dbReference type="SAM" id="Phobius"/>
    </source>
</evidence>
<protein>
    <submittedName>
        <fullName evidence="2">Membrane protein</fullName>
    </submittedName>
</protein>
<evidence type="ECO:0000313" key="2">
    <source>
        <dbReference type="EMBL" id="PCS05471.1"/>
    </source>
</evidence>
<feature type="transmembrane region" description="Helical" evidence="1">
    <location>
        <begin position="92"/>
        <end position="111"/>
    </location>
</feature>
<proteinExistence type="predicted"/>
<dbReference type="Proteomes" id="UP000242246">
    <property type="component" value="Unassembled WGS sequence"/>
</dbReference>
<feature type="transmembrane region" description="Helical" evidence="1">
    <location>
        <begin position="12"/>
        <end position="31"/>
    </location>
</feature>
<gene>
    <name evidence="2" type="ORF">RU87_GL000537</name>
</gene>
<dbReference type="RefSeq" id="WP_068164531.1">
    <property type="nucleotide sequence ID" value="NZ_JXJX01000014.1"/>
</dbReference>
<keyword evidence="1" id="KW-0812">Transmembrane</keyword>
<dbReference type="Pfam" id="PF06912">
    <property type="entry name" value="DUF1275"/>
    <property type="match status" value="1"/>
</dbReference>
<comment type="caution">
    <text evidence="2">The sequence shown here is derived from an EMBL/GenBank/DDBJ whole genome shotgun (WGS) entry which is preliminary data.</text>
</comment>
<dbReference type="InterPro" id="IPR010699">
    <property type="entry name" value="DUF1275"/>
</dbReference>
<keyword evidence="1" id="KW-0472">Membrane</keyword>
<organism evidence="2 3">
    <name type="scientific">Pseudolactococcus plantarum</name>
    <dbReference type="NCBI Taxonomy" id="1365"/>
    <lineage>
        <taxon>Bacteria</taxon>
        <taxon>Bacillati</taxon>
        <taxon>Bacillota</taxon>
        <taxon>Bacilli</taxon>
        <taxon>Lactobacillales</taxon>
        <taxon>Streptococcaceae</taxon>
        <taxon>Pseudolactococcus</taxon>
    </lineage>
</organism>
<reference evidence="2 3" key="1">
    <citation type="submission" date="2014-12" db="EMBL/GenBank/DDBJ databases">
        <title>Draft genome sequences of 10 type strains of Lactococcus.</title>
        <authorList>
            <person name="Sun Z."/>
            <person name="Zhong Z."/>
            <person name="Liu W."/>
            <person name="Zhang W."/>
            <person name="Zhang H."/>
        </authorList>
    </citation>
    <scope>NUCLEOTIDE SEQUENCE [LARGE SCALE GENOMIC DNA]</scope>
    <source>
        <strain evidence="2 3">DSM 20686</strain>
    </source>
</reference>
<feature type="transmembrane region" description="Helical" evidence="1">
    <location>
        <begin position="174"/>
        <end position="195"/>
    </location>
</feature>
<dbReference type="PANTHER" id="PTHR37314">
    <property type="entry name" value="SLR0142 PROTEIN"/>
    <property type="match status" value="1"/>
</dbReference>
<feature type="transmembrane region" description="Helical" evidence="1">
    <location>
        <begin position="117"/>
        <end position="134"/>
    </location>
</feature>
<dbReference type="OrthoDB" id="7057004at2"/>
<dbReference type="STRING" id="1348632.GCA_001591745_01692"/>
<evidence type="ECO:0000313" key="3">
    <source>
        <dbReference type="Proteomes" id="UP000242246"/>
    </source>
</evidence>
<feature type="transmembrane region" description="Helical" evidence="1">
    <location>
        <begin position="201"/>
        <end position="217"/>
    </location>
</feature>
<keyword evidence="1" id="KW-1133">Transmembrane helix</keyword>
<dbReference type="EMBL" id="JXJX01000014">
    <property type="protein sequence ID" value="PCS05471.1"/>
    <property type="molecule type" value="Genomic_DNA"/>
</dbReference>
<accession>A0A2A5RW69</accession>
<keyword evidence="3" id="KW-1185">Reference proteome</keyword>
<dbReference type="PANTHER" id="PTHR37314:SF4">
    <property type="entry name" value="UPF0700 TRANSMEMBRANE PROTEIN YOAK"/>
    <property type="match status" value="1"/>
</dbReference>
<feature type="transmembrane region" description="Helical" evidence="1">
    <location>
        <begin position="60"/>
        <end position="80"/>
    </location>
</feature>
<name>A0A2A5RW69_9LACT</name>
<dbReference type="AlphaFoldDB" id="A0A2A5RW69"/>